<proteinExistence type="inferred from homology"/>
<dbReference type="STRING" id="331657.A0A4U0VGT1"/>
<comment type="subunit">
    <text evidence="8">Component of the Mediator complex.</text>
</comment>
<feature type="compositionally biased region" description="Basic and acidic residues" evidence="9">
    <location>
        <begin position="68"/>
        <end position="78"/>
    </location>
</feature>
<comment type="similarity">
    <text evidence="2 8">Belongs to the Mediator complex subunit 17 family.</text>
</comment>
<accession>A0A4U0VGT1</accession>
<keyword evidence="5 8" id="KW-0804">Transcription</keyword>
<evidence type="ECO:0000256" key="6">
    <source>
        <dbReference type="ARBA" id="ARBA00023242"/>
    </source>
</evidence>
<evidence type="ECO:0000256" key="5">
    <source>
        <dbReference type="ARBA" id="ARBA00023163"/>
    </source>
</evidence>
<dbReference type="Proteomes" id="UP000308768">
    <property type="component" value="Unassembled WGS sequence"/>
</dbReference>
<comment type="subcellular location">
    <subcellularLocation>
        <location evidence="1 8">Nucleus</location>
    </subcellularLocation>
</comment>
<dbReference type="Gene3D" id="6.10.250.2620">
    <property type="match status" value="1"/>
</dbReference>
<comment type="function">
    <text evidence="8">Component of the Mediator complex, a coactivator involved in the regulated transcription of nearly all RNA polymerase II-dependent genes. Mediator functions as a bridge to convey information from gene-specific regulatory proteins to the basal RNA polymerase II transcription machinery. Mediator is recruited to promoters by direct interactions with regulatory proteins and serves as a scaffold for the assembly of a functional preinitiation complex with RNA polymerase II and the general transcription factors.</text>
</comment>
<evidence type="ECO:0000256" key="8">
    <source>
        <dbReference type="RuleBase" id="RU364140"/>
    </source>
</evidence>
<keyword evidence="4 8" id="KW-0805">Transcription regulation</keyword>
<keyword evidence="11" id="KW-1185">Reference proteome</keyword>
<name>A0A4U0VGT1_9PEZI</name>
<dbReference type="InterPro" id="IPR019313">
    <property type="entry name" value="Mediator_Med17"/>
</dbReference>
<dbReference type="GO" id="GO:0070847">
    <property type="term" value="C:core mediator complex"/>
    <property type="evidence" value="ECO:0007669"/>
    <property type="project" value="TreeGrafter"/>
</dbReference>
<evidence type="ECO:0000313" key="11">
    <source>
        <dbReference type="Proteomes" id="UP000308768"/>
    </source>
</evidence>
<gene>
    <name evidence="8" type="primary">MED17</name>
    <name evidence="10" type="ORF">B0A49_11453</name>
</gene>
<dbReference type="EMBL" id="NAJN01002833">
    <property type="protein sequence ID" value="TKA48304.1"/>
    <property type="molecule type" value="Genomic_DNA"/>
</dbReference>
<organism evidence="10 11">
    <name type="scientific">Cryomyces minteri</name>
    <dbReference type="NCBI Taxonomy" id="331657"/>
    <lineage>
        <taxon>Eukaryota</taxon>
        <taxon>Fungi</taxon>
        <taxon>Dikarya</taxon>
        <taxon>Ascomycota</taxon>
        <taxon>Pezizomycotina</taxon>
        <taxon>Dothideomycetes</taxon>
        <taxon>Dothideomycetes incertae sedis</taxon>
        <taxon>Cryomyces</taxon>
    </lineage>
</organism>
<evidence type="ECO:0000256" key="7">
    <source>
        <dbReference type="ARBA" id="ARBA00032014"/>
    </source>
</evidence>
<dbReference type="GO" id="GO:0006357">
    <property type="term" value="P:regulation of transcription by RNA polymerase II"/>
    <property type="evidence" value="ECO:0007669"/>
    <property type="project" value="InterPro"/>
</dbReference>
<dbReference type="PANTHER" id="PTHR13114:SF7">
    <property type="entry name" value="MEDIATOR OF RNA POLYMERASE II TRANSCRIPTION SUBUNIT 17"/>
    <property type="match status" value="1"/>
</dbReference>
<dbReference type="OrthoDB" id="5319830at2759"/>
<reference evidence="10 11" key="1">
    <citation type="submission" date="2017-03" db="EMBL/GenBank/DDBJ databases">
        <title>Genomes of endolithic fungi from Antarctica.</title>
        <authorList>
            <person name="Coleine C."/>
            <person name="Masonjones S."/>
            <person name="Stajich J.E."/>
        </authorList>
    </citation>
    <scope>NUCLEOTIDE SEQUENCE [LARGE SCALE GENOMIC DNA]</scope>
    <source>
        <strain evidence="10 11">CCFEE 5187</strain>
    </source>
</reference>
<dbReference type="AlphaFoldDB" id="A0A4U0VGT1"/>
<comment type="caution">
    <text evidence="10">The sequence shown here is derived from an EMBL/GenBank/DDBJ whole genome shotgun (WGS) entry which is preliminary data.</text>
</comment>
<keyword evidence="6 8" id="KW-0539">Nucleus</keyword>
<feature type="region of interest" description="Disordered" evidence="9">
    <location>
        <begin position="56"/>
        <end position="78"/>
    </location>
</feature>
<evidence type="ECO:0000256" key="1">
    <source>
        <dbReference type="ARBA" id="ARBA00004123"/>
    </source>
</evidence>
<evidence type="ECO:0000256" key="4">
    <source>
        <dbReference type="ARBA" id="ARBA00023015"/>
    </source>
</evidence>
<evidence type="ECO:0000313" key="10">
    <source>
        <dbReference type="EMBL" id="TKA48304.1"/>
    </source>
</evidence>
<dbReference type="PANTHER" id="PTHR13114">
    <property type="entry name" value="MEDIATOR OF RNA POLYMERASE II TRANSCRIPTION SUBUNIT 17"/>
    <property type="match status" value="1"/>
</dbReference>
<evidence type="ECO:0000256" key="2">
    <source>
        <dbReference type="ARBA" id="ARBA00005635"/>
    </source>
</evidence>
<dbReference type="GO" id="GO:0003712">
    <property type="term" value="F:transcription coregulator activity"/>
    <property type="evidence" value="ECO:0007669"/>
    <property type="project" value="InterPro"/>
</dbReference>
<keyword evidence="8" id="KW-0010">Activator</keyword>
<sequence>MADLEPSSLALSLRPPSIEDANTESLQYLIPRILQQRGHFRHVNEKMLQEEIVALESGEPQADEQADDTAKERDTKSRREELLEAKTEMIKYIGVAQNEVNIALDYVSYLLSKDAPRMAEQTMSPVLKQSVPTGTLAYDKWQMPAADKDDARDDELIAKGCKMQGLQRTADSLLQAATRLEKDVRRETNYWQQVMSVSEKGWSVCRLPQEKHNLGVRFGFSEATREFKDRGLAALRADEEGNIILDQGLASKATSVRVRVQEAGRTAGISNIPCTSDPHDLSNVDLESLIHRARDTLFEEELFHEMTRESRLLTAFGARIVRIDVS</sequence>
<evidence type="ECO:0000256" key="9">
    <source>
        <dbReference type="SAM" id="MobiDB-lite"/>
    </source>
</evidence>
<dbReference type="Pfam" id="PF10156">
    <property type="entry name" value="Med17"/>
    <property type="match status" value="1"/>
</dbReference>
<dbReference type="GO" id="GO:0016592">
    <property type="term" value="C:mediator complex"/>
    <property type="evidence" value="ECO:0007669"/>
    <property type="project" value="InterPro"/>
</dbReference>
<protein>
    <recommendedName>
        <fullName evidence="3 8">Mediator of RNA polymerase II transcription subunit 17</fullName>
    </recommendedName>
    <alternativeName>
        <fullName evidence="7 8">Mediator complex subunit 17</fullName>
    </alternativeName>
</protein>
<evidence type="ECO:0000256" key="3">
    <source>
        <dbReference type="ARBA" id="ARBA00019610"/>
    </source>
</evidence>